<evidence type="ECO:0000313" key="2">
    <source>
        <dbReference type="EMBL" id="MCI66135.1"/>
    </source>
</evidence>
<protein>
    <submittedName>
        <fullName evidence="2">Uncharacterized protein</fullName>
    </submittedName>
</protein>
<dbReference type="AlphaFoldDB" id="A0A392U269"/>
<accession>A0A392U269</accession>
<dbReference type="Proteomes" id="UP000265520">
    <property type="component" value="Unassembled WGS sequence"/>
</dbReference>
<keyword evidence="3" id="KW-1185">Reference proteome</keyword>
<feature type="compositionally biased region" description="Acidic residues" evidence="1">
    <location>
        <begin position="20"/>
        <end position="47"/>
    </location>
</feature>
<dbReference type="EMBL" id="LXQA010689386">
    <property type="protein sequence ID" value="MCI66135.1"/>
    <property type="molecule type" value="Genomic_DNA"/>
</dbReference>
<feature type="non-terminal residue" evidence="2">
    <location>
        <position position="67"/>
    </location>
</feature>
<reference evidence="2 3" key="1">
    <citation type="journal article" date="2018" name="Front. Plant Sci.">
        <title>Red Clover (Trifolium pratense) and Zigzag Clover (T. medium) - A Picture of Genomic Similarities and Differences.</title>
        <authorList>
            <person name="Dluhosova J."/>
            <person name="Istvanek J."/>
            <person name="Nedelnik J."/>
            <person name="Repkova J."/>
        </authorList>
    </citation>
    <scope>NUCLEOTIDE SEQUENCE [LARGE SCALE GENOMIC DNA]</scope>
    <source>
        <strain evidence="3">cv. 10/8</strain>
        <tissue evidence="2">Leaf</tissue>
    </source>
</reference>
<evidence type="ECO:0000256" key="1">
    <source>
        <dbReference type="SAM" id="MobiDB-lite"/>
    </source>
</evidence>
<comment type="caution">
    <text evidence="2">The sequence shown here is derived from an EMBL/GenBank/DDBJ whole genome shotgun (WGS) entry which is preliminary data.</text>
</comment>
<evidence type="ECO:0000313" key="3">
    <source>
        <dbReference type="Proteomes" id="UP000265520"/>
    </source>
</evidence>
<name>A0A392U269_9FABA</name>
<feature type="region of interest" description="Disordered" evidence="1">
    <location>
        <begin position="1"/>
        <end position="67"/>
    </location>
</feature>
<proteinExistence type="predicted"/>
<sequence length="67" mass="7653">MHIVLPANNHHDGRVVSGESSDEEDDLVNTEAEDFMEVQQDHDEEDRESDRETVHSMALIEFENSKG</sequence>
<organism evidence="2 3">
    <name type="scientific">Trifolium medium</name>
    <dbReference type="NCBI Taxonomy" id="97028"/>
    <lineage>
        <taxon>Eukaryota</taxon>
        <taxon>Viridiplantae</taxon>
        <taxon>Streptophyta</taxon>
        <taxon>Embryophyta</taxon>
        <taxon>Tracheophyta</taxon>
        <taxon>Spermatophyta</taxon>
        <taxon>Magnoliopsida</taxon>
        <taxon>eudicotyledons</taxon>
        <taxon>Gunneridae</taxon>
        <taxon>Pentapetalae</taxon>
        <taxon>rosids</taxon>
        <taxon>fabids</taxon>
        <taxon>Fabales</taxon>
        <taxon>Fabaceae</taxon>
        <taxon>Papilionoideae</taxon>
        <taxon>50 kb inversion clade</taxon>
        <taxon>NPAAA clade</taxon>
        <taxon>Hologalegina</taxon>
        <taxon>IRL clade</taxon>
        <taxon>Trifolieae</taxon>
        <taxon>Trifolium</taxon>
    </lineage>
</organism>